<feature type="compositionally biased region" description="Basic and acidic residues" evidence="1">
    <location>
        <begin position="557"/>
        <end position="581"/>
    </location>
</feature>
<accession>A0A7S0IID5</accession>
<name>A0A7S0IID5_MICPS</name>
<dbReference type="SUPFAM" id="SSF53474">
    <property type="entry name" value="alpha/beta-Hydrolases"/>
    <property type="match status" value="1"/>
</dbReference>
<organism evidence="2">
    <name type="scientific">Micromonas pusilla</name>
    <name type="common">Picoplanktonic green alga</name>
    <name type="synonym">Chromulina pusilla</name>
    <dbReference type="NCBI Taxonomy" id="38833"/>
    <lineage>
        <taxon>Eukaryota</taxon>
        <taxon>Viridiplantae</taxon>
        <taxon>Chlorophyta</taxon>
        <taxon>Mamiellophyceae</taxon>
        <taxon>Mamiellales</taxon>
        <taxon>Mamiellaceae</taxon>
        <taxon>Micromonas</taxon>
    </lineage>
</organism>
<gene>
    <name evidence="2" type="ORF">MCOM1403_LOCUS9852</name>
</gene>
<dbReference type="InterPro" id="IPR029058">
    <property type="entry name" value="AB_hydrolase_fold"/>
</dbReference>
<sequence length="663" mass="74323">MRLRQALRARNLLAGYVAAESTSFASHQYRMHRMENAPRRTMEEGFDYDGHRAWFARELRHEPNPRRLFQDAFNDVPVEAIPRDAALRMIQFFLSAREPREFPGGTYPADVTRTSERLLRSFERAPHNLRFRSEFVVNLGPGAGGGEVTVRSPIPAEAETQLSKSIDGDRRTHPAMTSFLTGAANVATGGVETDATLRHDVDFIRPNKFALSGWYKPLIMQALIAATRWYGSHRLHRAGFTKTHDEKTGCDVWSRPRVVEKSDGLNPEDPNRHDPVVFLHGLGVGLSPYADYATDFLPRDRPVVAPEWPNISYGWNDRCHRYPTPREFAAFLARAVTETHARSVRKEWEETSYEEAARTTKVGVGEPGGRGIDSASGRPIAKVGFKCDLIAHSYGTVILTAFRKHEGDFVRRCVYVDPVCFLPSFGSYLRYAHDDHLRSTYDLLTHLAARGADPHEPMSMANLVLASWFVKGDPSTQQLMKRLLFPHEAWERGPLGVNDMVVLSGLDDIVASAEIAERFARAWPLCEVVTQPQWQHGGFLLEPDPNGVNAKIVRFVEGGRQDDDARDDDEGRERRRTEGEGAARGGLARGAIRRAWKFASRKSRKSREKIRAEKGGAAATAAAGTGTSRRGWGRGWGRRRDRACDRPARRDGVSDRGGDGFKT</sequence>
<protein>
    <recommendedName>
        <fullName evidence="3">AB hydrolase-1 domain-containing protein</fullName>
    </recommendedName>
</protein>
<dbReference type="AlphaFoldDB" id="A0A7S0IID5"/>
<evidence type="ECO:0000256" key="1">
    <source>
        <dbReference type="SAM" id="MobiDB-lite"/>
    </source>
</evidence>
<feature type="region of interest" description="Disordered" evidence="1">
    <location>
        <begin position="600"/>
        <end position="663"/>
    </location>
</feature>
<dbReference type="PANTHER" id="PTHR37471:SF1">
    <property type="entry name" value="AB HYDROLASE-1 DOMAIN-CONTAINING PROTEIN"/>
    <property type="match status" value="1"/>
</dbReference>
<feature type="region of interest" description="Disordered" evidence="1">
    <location>
        <begin position="556"/>
        <end position="586"/>
    </location>
</feature>
<feature type="compositionally biased region" description="Low complexity" evidence="1">
    <location>
        <begin position="615"/>
        <end position="630"/>
    </location>
</feature>
<feature type="compositionally biased region" description="Basic and acidic residues" evidence="1">
    <location>
        <begin position="642"/>
        <end position="663"/>
    </location>
</feature>
<evidence type="ECO:0000313" key="2">
    <source>
        <dbReference type="EMBL" id="CAD8522882.1"/>
    </source>
</evidence>
<dbReference type="PANTHER" id="PTHR37471">
    <property type="entry name" value="UNNAMED PRODUCT"/>
    <property type="match status" value="1"/>
</dbReference>
<dbReference type="Gene3D" id="3.40.50.1820">
    <property type="entry name" value="alpha/beta hydrolase"/>
    <property type="match status" value="1"/>
</dbReference>
<reference evidence="2" key="1">
    <citation type="submission" date="2021-01" db="EMBL/GenBank/DDBJ databases">
        <authorList>
            <person name="Corre E."/>
            <person name="Pelletier E."/>
            <person name="Niang G."/>
            <person name="Scheremetjew M."/>
            <person name="Finn R."/>
            <person name="Kale V."/>
            <person name="Holt S."/>
            <person name="Cochrane G."/>
            <person name="Meng A."/>
            <person name="Brown T."/>
            <person name="Cohen L."/>
        </authorList>
    </citation>
    <scope>NUCLEOTIDE SEQUENCE</scope>
    <source>
        <strain evidence="2">CCMP1723</strain>
    </source>
</reference>
<dbReference type="EMBL" id="HBEQ01012227">
    <property type="protein sequence ID" value="CAD8522882.1"/>
    <property type="molecule type" value="Transcribed_RNA"/>
</dbReference>
<proteinExistence type="predicted"/>
<evidence type="ECO:0008006" key="3">
    <source>
        <dbReference type="Google" id="ProtNLM"/>
    </source>
</evidence>